<evidence type="ECO:0000313" key="1">
    <source>
        <dbReference type="EMBL" id="KAL3272113.1"/>
    </source>
</evidence>
<accession>A0ABD2N081</accession>
<evidence type="ECO:0000313" key="2">
    <source>
        <dbReference type="Proteomes" id="UP001516400"/>
    </source>
</evidence>
<gene>
    <name evidence="1" type="ORF">HHI36_022575</name>
</gene>
<sequence>MRFQYAIKEKLFIILVDVYKENVNKFKLDKDFTIFGTSPRKCSNTVSTFCTTPMKHKQTVKRKQSKTIQFD</sequence>
<dbReference type="Proteomes" id="UP001516400">
    <property type="component" value="Unassembled WGS sequence"/>
</dbReference>
<proteinExistence type="predicted"/>
<dbReference type="AlphaFoldDB" id="A0ABD2N081"/>
<protein>
    <submittedName>
        <fullName evidence="1">Uncharacterized protein</fullName>
    </submittedName>
</protein>
<dbReference type="EMBL" id="JABFTP020000042">
    <property type="protein sequence ID" value="KAL3272113.1"/>
    <property type="molecule type" value="Genomic_DNA"/>
</dbReference>
<comment type="caution">
    <text evidence="1">The sequence shown here is derived from an EMBL/GenBank/DDBJ whole genome shotgun (WGS) entry which is preliminary data.</text>
</comment>
<reference evidence="1 2" key="1">
    <citation type="journal article" date="2021" name="BMC Biol.">
        <title>Horizontally acquired antibacterial genes associated with adaptive radiation of ladybird beetles.</title>
        <authorList>
            <person name="Li H.S."/>
            <person name="Tang X.F."/>
            <person name="Huang Y.H."/>
            <person name="Xu Z.Y."/>
            <person name="Chen M.L."/>
            <person name="Du X.Y."/>
            <person name="Qiu B.Y."/>
            <person name="Chen P.T."/>
            <person name="Zhang W."/>
            <person name="Slipinski A."/>
            <person name="Escalona H.E."/>
            <person name="Waterhouse R.M."/>
            <person name="Zwick A."/>
            <person name="Pang H."/>
        </authorList>
    </citation>
    <scope>NUCLEOTIDE SEQUENCE [LARGE SCALE GENOMIC DNA]</scope>
    <source>
        <strain evidence="1">SYSU2018</strain>
    </source>
</reference>
<name>A0ABD2N081_9CUCU</name>
<keyword evidence="2" id="KW-1185">Reference proteome</keyword>
<organism evidence="1 2">
    <name type="scientific">Cryptolaemus montrouzieri</name>
    <dbReference type="NCBI Taxonomy" id="559131"/>
    <lineage>
        <taxon>Eukaryota</taxon>
        <taxon>Metazoa</taxon>
        <taxon>Ecdysozoa</taxon>
        <taxon>Arthropoda</taxon>
        <taxon>Hexapoda</taxon>
        <taxon>Insecta</taxon>
        <taxon>Pterygota</taxon>
        <taxon>Neoptera</taxon>
        <taxon>Endopterygota</taxon>
        <taxon>Coleoptera</taxon>
        <taxon>Polyphaga</taxon>
        <taxon>Cucujiformia</taxon>
        <taxon>Coccinelloidea</taxon>
        <taxon>Coccinellidae</taxon>
        <taxon>Scymninae</taxon>
        <taxon>Scymnini</taxon>
        <taxon>Cryptolaemus</taxon>
    </lineage>
</organism>